<keyword evidence="1" id="KW-1133">Transmembrane helix</keyword>
<reference evidence="3" key="2">
    <citation type="submission" date="2014-05" db="EMBL/GenBank/DDBJ databases">
        <title>The genome and life-stage specific transcriptomes of Globodera pallida elucidate key aspects of plant parasitism by a cyst nematode.</title>
        <authorList>
            <person name="Cotton J.A."/>
            <person name="Lilley C.J."/>
            <person name="Jones L.M."/>
            <person name="Kikuchi T."/>
            <person name="Reid A.J."/>
            <person name="Thorpe P."/>
            <person name="Tsai I.J."/>
            <person name="Beasley H."/>
            <person name="Blok V."/>
            <person name="Cock P.J.A."/>
            <person name="Van den Akker S.E."/>
            <person name="Holroyd N."/>
            <person name="Hunt M."/>
            <person name="Mantelin S."/>
            <person name="Naghra H."/>
            <person name="Pain A."/>
            <person name="Palomares-Rius J.E."/>
            <person name="Zarowiecki M."/>
            <person name="Berriman M."/>
            <person name="Jones J.T."/>
            <person name="Urwin P.E."/>
        </authorList>
    </citation>
    <scope>NUCLEOTIDE SEQUENCE [LARGE SCALE GENOMIC DNA]</scope>
    <source>
        <strain evidence="3">Lindley</strain>
    </source>
</reference>
<accession>A0A183C9Y8</accession>
<dbReference type="AlphaFoldDB" id="A0A183C9Y8"/>
<dbReference type="Proteomes" id="UP000050741">
    <property type="component" value="Unassembled WGS sequence"/>
</dbReference>
<keyword evidence="2" id="KW-0732">Signal</keyword>
<organism evidence="3 4">
    <name type="scientific">Globodera pallida</name>
    <name type="common">Potato cyst nematode worm</name>
    <name type="synonym">Heterodera pallida</name>
    <dbReference type="NCBI Taxonomy" id="36090"/>
    <lineage>
        <taxon>Eukaryota</taxon>
        <taxon>Metazoa</taxon>
        <taxon>Ecdysozoa</taxon>
        <taxon>Nematoda</taxon>
        <taxon>Chromadorea</taxon>
        <taxon>Rhabditida</taxon>
        <taxon>Tylenchina</taxon>
        <taxon>Tylenchomorpha</taxon>
        <taxon>Tylenchoidea</taxon>
        <taxon>Heteroderidae</taxon>
        <taxon>Heteroderinae</taxon>
        <taxon>Globodera</taxon>
    </lineage>
</organism>
<feature type="transmembrane region" description="Helical" evidence="1">
    <location>
        <begin position="184"/>
        <end position="206"/>
    </location>
</feature>
<feature type="signal peptide" evidence="2">
    <location>
        <begin position="1"/>
        <end position="22"/>
    </location>
</feature>
<keyword evidence="3" id="KW-1185">Reference proteome</keyword>
<evidence type="ECO:0000313" key="3">
    <source>
        <dbReference type="Proteomes" id="UP000050741"/>
    </source>
</evidence>
<reference evidence="3" key="1">
    <citation type="submission" date="2013-12" db="EMBL/GenBank/DDBJ databases">
        <authorList>
            <person name="Aslett M."/>
        </authorList>
    </citation>
    <scope>NUCLEOTIDE SEQUENCE [LARGE SCALE GENOMIC DNA]</scope>
    <source>
        <strain evidence="3">Lindley</strain>
    </source>
</reference>
<keyword evidence="1" id="KW-0472">Membrane</keyword>
<protein>
    <submittedName>
        <fullName evidence="4">Activin_recp domain-containing protein</fullName>
    </submittedName>
</protein>
<sequence>MPLMNAQLLLLCFFVLVHPSSGAGGLLTPGCWWNTCSYCYSHIRFRDGDPPQNLVDALAKLWDHQNFVAEGKDEHGEKRFCWKSSYCNTYRCKDVNGNDIFVVNGCGNIDKQQCGDDYNTLLKNHCAGTVHCNTGDICRSDYCNKDKTNLETPMPEKLKPGPKPTPFVPPSIVLEASIEKGGGVMFLCNFTFTFLLFLGGVLLRWVMEM</sequence>
<evidence type="ECO:0000313" key="4">
    <source>
        <dbReference type="WBParaSite" id="GPLIN_000968700"/>
    </source>
</evidence>
<evidence type="ECO:0000256" key="2">
    <source>
        <dbReference type="SAM" id="SignalP"/>
    </source>
</evidence>
<feature type="chain" id="PRO_5008147300" evidence="2">
    <location>
        <begin position="23"/>
        <end position="209"/>
    </location>
</feature>
<keyword evidence="1" id="KW-0812">Transmembrane</keyword>
<evidence type="ECO:0000256" key="1">
    <source>
        <dbReference type="SAM" id="Phobius"/>
    </source>
</evidence>
<name>A0A183C9Y8_GLOPA</name>
<reference evidence="4" key="3">
    <citation type="submission" date="2016-06" db="UniProtKB">
        <authorList>
            <consortium name="WormBaseParasite"/>
        </authorList>
    </citation>
    <scope>IDENTIFICATION</scope>
</reference>
<dbReference type="WBParaSite" id="GPLIN_000968700">
    <property type="protein sequence ID" value="GPLIN_000968700"/>
    <property type="gene ID" value="GPLIN_000968700"/>
</dbReference>
<proteinExistence type="predicted"/>